<keyword evidence="4 8" id="KW-0694">RNA-binding</keyword>
<gene>
    <name evidence="8" type="primary">pth</name>
    <name evidence="11" type="ORF">BWX42_00995</name>
</gene>
<evidence type="ECO:0000313" key="12">
    <source>
        <dbReference type="Proteomes" id="UP000190409"/>
    </source>
</evidence>
<dbReference type="RefSeq" id="WP_077862124.1">
    <property type="nucleotide sequence ID" value="NZ_CALUAQ010000005.1"/>
</dbReference>
<dbReference type="GO" id="GO:0006515">
    <property type="term" value="P:protein quality control for misfolded or incompletely synthesized proteins"/>
    <property type="evidence" value="ECO:0007669"/>
    <property type="project" value="UniProtKB-UniRule"/>
</dbReference>
<dbReference type="EC" id="3.1.1.29" evidence="1 8"/>
<feature type="active site" description="Proton acceptor" evidence="8">
    <location>
        <position position="19"/>
    </location>
</feature>
<dbReference type="GO" id="GO:0005737">
    <property type="term" value="C:cytoplasm"/>
    <property type="evidence" value="ECO:0007669"/>
    <property type="project" value="UniProtKB-SubCell"/>
</dbReference>
<dbReference type="AlphaFoldDB" id="A0A1S8KLH3"/>
<feature type="site" description="Stabilizes the basic form of H active site to accept a proton" evidence="8">
    <location>
        <position position="91"/>
    </location>
</feature>
<dbReference type="Gene3D" id="3.40.50.1470">
    <property type="entry name" value="Peptidyl-tRNA hydrolase"/>
    <property type="match status" value="1"/>
</dbReference>
<name>A0A1S8KLH3_9LACT</name>
<feature type="binding site" evidence="8">
    <location>
        <position position="64"/>
    </location>
    <ligand>
        <name>tRNA</name>
        <dbReference type="ChEBI" id="CHEBI:17843"/>
    </ligand>
</feature>
<dbReference type="InterPro" id="IPR018171">
    <property type="entry name" value="Pept_tRNA_hydro_CS"/>
</dbReference>
<evidence type="ECO:0000256" key="10">
    <source>
        <dbReference type="RuleBase" id="RU004320"/>
    </source>
</evidence>
<comment type="caution">
    <text evidence="11">The sequence shown here is derived from an EMBL/GenBank/DDBJ whole genome shotgun (WGS) entry which is preliminary data.</text>
</comment>
<evidence type="ECO:0000256" key="6">
    <source>
        <dbReference type="ARBA" id="ARBA00048707"/>
    </source>
</evidence>
<dbReference type="InterPro" id="IPR036416">
    <property type="entry name" value="Pept_tRNA_hydro_sf"/>
</dbReference>
<feature type="binding site" evidence="8">
    <location>
        <position position="112"/>
    </location>
    <ligand>
        <name>tRNA</name>
        <dbReference type="ChEBI" id="CHEBI:17843"/>
    </ligand>
</feature>
<proteinExistence type="inferred from homology"/>
<dbReference type="GO" id="GO:0072344">
    <property type="term" value="P:rescue of stalled ribosome"/>
    <property type="evidence" value="ECO:0007669"/>
    <property type="project" value="UniProtKB-UniRule"/>
</dbReference>
<comment type="subcellular location">
    <subcellularLocation>
        <location evidence="8">Cytoplasm</location>
    </subcellularLocation>
</comment>
<keyword evidence="2 8" id="KW-0820">tRNA-binding</keyword>
<evidence type="ECO:0000256" key="3">
    <source>
        <dbReference type="ARBA" id="ARBA00022801"/>
    </source>
</evidence>
<dbReference type="NCBIfam" id="TIGR00447">
    <property type="entry name" value="pth"/>
    <property type="match status" value="1"/>
</dbReference>
<reference evidence="11 12" key="1">
    <citation type="submission" date="2017-01" db="EMBL/GenBank/DDBJ databases">
        <title>Complete Genome Sequence of Dolosigranulum pigrum isolated from a Patient with interstitial lung disease.</title>
        <authorList>
            <person name="Mukhopadhyay R."/>
            <person name="Joaquin J."/>
            <person name="Hogue R."/>
            <person name="Fitzgerald S."/>
            <person name="Jospin G."/>
            <person name="Eisen J.A."/>
            <person name="Chaturvedi V."/>
        </authorList>
    </citation>
    <scope>NUCLEOTIDE SEQUENCE [LARGE SCALE GENOMIC DNA]</scope>
    <source>
        <strain evidence="11 12">15S00348</strain>
    </source>
</reference>
<comment type="catalytic activity">
    <reaction evidence="6 8 9">
        <text>an N-acyl-L-alpha-aminoacyl-tRNA + H2O = an N-acyl-L-amino acid + a tRNA + H(+)</text>
        <dbReference type="Rhea" id="RHEA:54448"/>
        <dbReference type="Rhea" id="RHEA-COMP:10123"/>
        <dbReference type="Rhea" id="RHEA-COMP:13883"/>
        <dbReference type="ChEBI" id="CHEBI:15377"/>
        <dbReference type="ChEBI" id="CHEBI:15378"/>
        <dbReference type="ChEBI" id="CHEBI:59874"/>
        <dbReference type="ChEBI" id="CHEBI:78442"/>
        <dbReference type="ChEBI" id="CHEBI:138191"/>
        <dbReference type="EC" id="3.1.1.29"/>
    </reaction>
</comment>
<dbReference type="FunFam" id="3.40.50.1470:FF:000001">
    <property type="entry name" value="Peptidyl-tRNA hydrolase"/>
    <property type="match status" value="1"/>
</dbReference>
<evidence type="ECO:0000313" key="11">
    <source>
        <dbReference type="EMBL" id="OOL80550.1"/>
    </source>
</evidence>
<dbReference type="SUPFAM" id="SSF53178">
    <property type="entry name" value="Peptidyl-tRNA hydrolase-like"/>
    <property type="match status" value="1"/>
</dbReference>
<evidence type="ECO:0000256" key="4">
    <source>
        <dbReference type="ARBA" id="ARBA00022884"/>
    </source>
</evidence>
<accession>A0A1S8KLH3</accession>
<dbReference type="Pfam" id="PF01195">
    <property type="entry name" value="Pept_tRNA_hydro"/>
    <property type="match status" value="1"/>
</dbReference>
<comment type="subunit">
    <text evidence="8">Monomer.</text>
</comment>
<evidence type="ECO:0000256" key="9">
    <source>
        <dbReference type="RuleBase" id="RU000673"/>
    </source>
</evidence>
<comment type="function">
    <text evidence="8">Hydrolyzes ribosome-free peptidyl-tRNAs (with 1 or more amino acids incorporated), which drop off the ribosome during protein synthesis, or as a result of ribosome stalling.</text>
</comment>
<evidence type="ECO:0000256" key="8">
    <source>
        <dbReference type="HAMAP-Rule" id="MF_00083"/>
    </source>
</evidence>
<feature type="binding site" evidence="8">
    <location>
        <position position="66"/>
    </location>
    <ligand>
        <name>tRNA</name>
        <dbReference type="ChEBI" id="CHEBI:17843"/>
    </ligand>
</feature>
<keyword evidence="8" id="KW-0963">Cytoplasm</keyword>
<comment type="function">
    <text evidence="8">Catalyzes the release of premature peptidyl moieties from peptidyl-tRNA molecules trapped in stalled 50S ribosomal subunits, and thus maintains levels of free tRNAs and 50S ribosomes.</text>
</comment>
<keyword evidence="3 8" id="KW-0378">Hydrolase</keyword>
<dbReference type="GO" id="GO:0000049">
    <property type="term" value="F:tRNA binding"/>
    <property type="evidence" value="ECO:0007669"/>
    <property type="project" value="UniProtKB-UniRule"/>
</dbReference>
<dbReference type="EMBL" id="MUYF01000003">
    <property type="protein sequence ID" value="OOL80550.1"/>
    <property type="molecule type" value="Genomic_DNA"/>
</dbReference>
<comment type="similarity">
    <text evidence="5 8 10">Belongs to the PTH family.</text>
</comment>
<dbReference type="HAMAP" id="MF_00083">
    <property type="entry name" value="Pept_tRNA_hydro_bact"/>
    <property type="match status" value="1"/>
</dbReference>
<dbReference type="InterPro" id="IPR001328">
    <property type="entry name" value="Pept_tRNA_hydro"/>
</dbReference>
<organism evidence="11 12">
    <name type="scientific">Dolosigranulum pigrum</name>
    <dbReference type="NCBI Taxonomy" id="29394"/>
    <lineage>
        <taxon>Bacteria</taxon>
        <taxon>Bacillati</taxon>
        <taxon>Bacillota</taxon>
        <taxon>Bacilli</taxon>
        <taxon>Lactobacillales</taxon>
        <taxon>Carnobacteriaceae</taxon>
        <taxon>Dolosigranulum</taxon>
    </lineage>
</organism>
<evidence type="ECO:0000256" key="7">
    <source>
        <dbReference type="ARBA" id="ARBA00050038"/>
    </source>
</evidence>
<dbReference type="PROSITE" id="PS01196">
    <property type="entry name" value="PEPT_TRNA_HYDROL_2"/>
    <property type="match status" value="1"/>
</dbReference>
<feature type="binding site" evidence="8">
    <location>
        <position position="14"/>
    </location>
    <ligand>
        <name>tRNA</name>
        <dbReference type="ChEBI" id="CHEBI:17843"/>
    </ligand>
</feature>
<evidence type="ECO:0000256" key="5">
    <source>
        <dbReference type="ARBA" id="ARBA00038063"/>
    </source>
</evidence>
<dbReference type="PANTHER" id="PTHR17224:SF1">
    <property type="entry name" value="PEPTIDYL-TRNA HYDROLASE"/>
    <property type="match status" value="1"/>
</dbReference>
<dbReference type="Proteomes" id="UP000190409">
    <property type="component" value="Unassembled WGS sequence"/>
</dbReference>
<dbReference type="GO" id="GO:0004045">
    <property type="term" value="F:peptidyl-tRNA hydrolase activity"/>
    <property type="evidence" value="ECO:0007669"/>
    <property type="project" value="UniProtKB-UniRule"/>
</dbReference>
<dbReference type="PANTHER" id="PTHR17224">
    <property type="entry name" value="PEPTIDYL-TRNA HYDROLASE"/>
    <property type="match status" value="1"/>
</dbReference>
<dbReference type="PROSITE" id="PS01195">
    <property type="entry name" value="PEPT_TRNA_HYDROL_1"/>
    <property type="match status" value="1"/>
</dbReference>
<feature type="site" description="Discriminates between blocked and unblocked aminoacyl-tRNA" evidence="8">
    <location>
        <position position="9"/>
    </location>
</feature>
<evidence type="ECO:0000256" key="2">
    <source>
        <dbReference type="ARBA" id="ARBA00022555"/>
    </source>
</evidence>
<evidence type="ECO:0000256" key="1">
    <source>
        <dbReference type="ARBA" id="ARBA00013260"/>
    </source>
</evidence>
<sequence>MKLIIGLGNPGKKYEGTKHNIGFITIDELAHQLGITLNKSKFESTYGEARIGTEKVILIKPQTFMNNSGRSVRPWLDYYDLSMDDVLVIYDDLDLPVGKVRLREAGGSGGHNGIKSIINYLSSKTFNRIKIGIGRPYAEQTVISHVMSTFPKETHDDMLVAVRSAVDATRFWAEGHPFPETMSKFN</sequence>
<protein>
    <recommendedName>
        <fullName evidence="7 8">Peptidyl-tRNA hydrolase</fullName>
        <shortName evidence="8">Pth</shortName>
        <ecNumber evidence="1 8">3.1.1.29</ecNumber>
    </recommendedName>
</protein>
<dbReference type="CDD" id="cd00462">
    <property type="entry name" value="PTH"/>
    <property type="match status" value="1"/>
</dbReference>